<organism evidence="1 2">
    <name type="scientific">Toxocara canis</name>
    <name type="common">Canine roundworm</name>
    <dbReference type="NCBI Taxonomy" id="6265"/>
    <lineage>
        <taxon>Eukaryota</taxon>
        <taxon>Metazoa</taxon>
        <taxon>Ecdysozoa</taxon>
        <taxon>Nematoda</taxon>
        <taxon>Chromadorea</taxon>
        <taxon>Rhabditida</taxon>
        <taxon>Spirurina</taxon>
        <taxon>Ascaridomorpha</taxon>
        <taxon>Ascaridoidea</taxon>
        <taxon>Toxocaridae</taxon>
        <taxon>Toxocara</taxon>
    </lineage>
</organism>
<comment type="caution">
    <text evidence="1">The sequence shown here is derived from an EMBL/GenBank/DDBJ whole genome shotgun (WGS) entry which is preliminary data.</text>
</comment>
<keyword evidence="2" id="KW-1185">Reference proteome</keyword>
<sequence length="126" mass="13890">MCNLVSVRLFACKADAPDSRTRNVSSMKVDRSDLWKGDGFQKSTRDIPSICSFLNQHHRFIFNSRHSFSPSTCNRQYLKSFTFEAVIGLHAAADAVAVVTTIAVLEDATTTAAVGSNMIACGDRQW</sequence>
<accession>A0A0B2V4N1</accession>
<proteinExistence type="predicted"/>
<gene>
    <name evidence="1" type="ORF">Tcan_08263</name>
</gene>
<reference evidence="1 2" key="1">
    <citation type="submission" date="2014-11" db="EMBL/GenBank/DDBJ databases">
        <title>Genetic blueprint of the zoonotic pathogen Toxocara canis.</title>
        <authorList>
            <person name="Zhu X.-Q."/>
            <person name="Korhonen P.K."/>
            <person name="Cai H."/>
            <person name="Young N.D."/>
            <person name="Nejsum P."/>
            <person name="von Samson-Himmelstjerna G."/>
            <person name="Boag P.R."/>
            <person name="Tan P."/>
            <person name="Li Q."/>
            <person name="Min J."/>
            <person name="Yang Y."/>
            <person name="Wang X."/>
            <person name="Fang X."/>
            <person name="Hall R.S."/>
            <person name="Hofmann A."/>
            <person name="Sternberg P.W."/>
            <person name="Jex A.R."/>
            <person name="Gasser R.B."/>
        </authorList>
    </citation>
    <scope>NUCLEOTIDE SEQUENCE [LARGE SCALE GENOMIC DNA]</scope>
    <source>
        <strain evidence="1">PN_DK_2014</strain>
    </source>
</reference>
<dbReference type="AlphaFoldDB" id="A0A0B2V4N1"/>
<dbReference type="EMBL" id="JPKZ01002488">
    <property type="protein sequence ID" value="KHN76513.1"/>
    <property type="molecule type" value="Genomic_DNA"/>
</dbReference>
<dbReference type="Proteomes" id="UP000031036">
    <property type="component" value="Unassembled WGS sequence"/>
</dbReference>
<evidence type="ECO:0000313" key="1">
    <source>
        <dbReference type="EMBL" id="KHN76513.1"/>
    </source>
</evidence>
<name>A0A0B2V4N1_TOXCA</name>
<evidence type="ECO:0000313" key="2">
    <source>
        <dbReference type="Proteomes" id="UP000031036"/>
    </source>
</evidence>
<protein>
    <submittedName>
        <fullName evidence="1">Uncharacterized protein</fullName>
    </submittedName>
</protein>